<evidence type="ECO:0000313" key="2">
    <source>
        <dbReference type="EMBL" id="KAG5385391.1"/>
    </source>
</evidence>
<reference evidence="2 3" key="1">
    <citation type="submission" date="2021-03" db="EMBL/GenBank/DDBJ databases">
        <authorList>
            <person name="King G.J."/>
            <person name="Bancroft I."/>
            <person name="Baten A."/>
            <person name="Bloomfield J."/>
            <person name="Borpatragohain P."/>
            <person name="He Z."/>
            <person name="Irish N."/>
            <person name="Irwin J."/>
            <person name="Liu K."/>
            <person name="Mauleon R.P."/>
            <person name="Moore J."/>
            <person name="Morris R."/>
            <person name="Ostergaard L."/>
            <person name="Wang B."/>
            <person name="Wells R."/>
        </authorList>
    </citation>
    <scope>NUCLEOTIDE SEQUENCE [LARGE SCALE GENOMIC DNA]</scope>
    <source>
        <strain evidence="2">R-o-18</strain>
        <tissue evidence="2">Leaf</tissue>
    </source>
</reference>
<organism evidence="2 3">
    <name type="scientific">Brassica rapa subsp. trilocularis</name>
    <dbReference type="NCBI Taxonomy" id="1813537"/>
    <lineage>
        <taxon>Eukaryota</taxon>
        <taxon>Viridiplantae</taxon>
        <taxon>Streptophyta</taxon>
        <taxon>Embryophyta</taxon>
        <taxon>Tracheophyta</taxon>
        <taxon>Spermatophyta</taxon>
        <taxon>Magnoliopsida</taxon>
        <taxon>eudicotyledons</taxon>
        <taxon>Gunneridae</taxon>
        <taxon>Pentapetalae</taxon>
        <taxon>rosids</taxon>
        <taxon>malvids</taxon>
        <taxon>Brassicales</taxon>
        <taxon>Brassicaceae</taxon>
        <taxon>Brassiceae</taxon>
        <taxon>Brassica</taxon>
    </lineage>
</organism>
<comment type="caution">
    <text evidence="2">The sequence shown here is derived from an EMBL/GenBank/DDBJ whole genome shotgun (WGS) entry which is preliminary data.</text>
</comment>
<sequence>MIVKGEERERKRKRERERERSIPLKDDFEASKRRKTKRDQRVSHLQSQGNTLQCHISHLYQWVWDRHRTKAESERALVV</sequence>
<keyword evidence="3" id="KW-1185">Reference proteome</keyword>
<evidence type="ECO:0000256" key="1">
    <source>
        <dbReference type="SAM" id="MobiDB-lite"/>
    </source>
</evidence>
<dbReference type="EMBL" id="JADBGQ010000008">
    <property type="protein sequence ID" value="KAG5385391.1"/>
    <property type="molecule type" value="Genomic_DNA"/>
</dbReference>
<feature type="compositionally biased region" description="Basic and acidic residues" evidence="1">
    <location>
        <begin position="16"/>
        <end position="31"/>
    </location>
</feature>
<gene>
    <name evidence="2" type="primary">A09p050470.1_BraROA</name>
    <name evidence="2" type="ORF">IGI04_036861</name>
</gene>
<accession>A0ABQ7LHW7</accession>
<evidence type="ECO:0000313" key="3">
    <source>
        <dbReference type="Proteomes" id="UP000823674"/>
    </source>
</evidence>
<protein>
    <submittedName>
        <fullName evidence="2">Uncharacterized protein</fullName>
    </submittedName>
</protein>
<proteinExistence type="predicted"/>
<dbReference type="Proteomes" id="UP000823674">
    <property type="component" value="Chromosome A09"/>
</dbReference>
<name>A0ABQ7LHW7_BRACM</name>
<feature type="region of interest" description="Disordered" evidence="1">
    <location>
        <begin position="1"/>
        <end position="48"/>
    </location>
</feature>